<dbReference type="EMBL" id="LYPA01000080">
    <property type="protein sequence ID" value="OBR62279.1"/>
    <property type="molecule type" value="Genomic_DNA"/>
</dbReference>
<evidence type="ECO:0000313" key="5">
    <source>
        <dbReference type="Proteomes" id="UP000092024"/>
    </source>
</evidence>
<reference evidence="4 5" key="1">
    <citation type="submission" date="2016-05" db="EMBL/GenBank/DDBJ databases">
        <title>Paenibacillus oryzae. sp. nov., isolated from the rice root.</title>
        <authorList>
            <person name="Zhang J."/>
            <person name="Zhang X."/>
        </authorList>
    </citation>
    <scope>NUCLEOTIDE SEQUENCE [LARGE SCALE GENOMIC DNA]</scope>
    <source>
        <strain evidence="4 5">1DrF-4</strain>
    </source>
</reference>
<dbReference type="Gene3D" id="2.40.50.1020">
    <property type="entry name" value="LytTr DNA-binding domain"/>
    <property type="match status" value="1"/>
</dbReference>
<gene>
    <name evidence="4" type="ORF">A7K91_01255</name>
</gene>
<dbReference type="InterPro" id="IPR011006">
    <property type="entry name" value="CheY-like_superfamily"/>
</dbReference>
<comment type="caution">
    <text evidence="4">The sequence shown here is derived from an EMBL/GenBank/DDBJ whole genome shotgun (WGS) entry which is preliminary data.</text>
</comment>
<dbReference type="GO" id="GO:0003677">
    <property type="term" value="F:DNA binding"/>
    <property type="evidence" value="ECO:0007669"/>
    <property type="project" value="InterPro"/>
</dbReference>
<dbReference type="RefSeq" id="WP_068687138.1">
    <property type="nucleotide sequence ID" value="NZ_LYPA01000080.1"/>
</dbReference>
<accession>A0A1A5Y9I3</accession>
<dbReference type="AlphaFoldDB" id="A0A1A5Y9I3"/>
<dbReference type="SMART" id="SM00850">
    <property type="entry name" value="LytTR"/>
    <property type="match status" value="1"/>
</dbReference>
<dbReference type="PANTHER" id="PTHR37299">
    <property type="entry name" value="TRANSCRIPTIONAL REGULATOR-RELATED"/>
    <property type="match status" value="1"/>
</dbReference>
<evidence type="ECO:0000259" key="2">
    <source>
        <dbReference type="PROSITE" id="PS50110"/>
    </source>
</evidence>
<sequence length="242" mass="28083">MLKTRVIIADDDEDSLDILGFYVRQHPDFYILDRCRDGEELLNSIMSRQPDAVLLDIHMPKMSGMEVIDKSLKVKPDLLFVFISGYEQYAVQAFELAAVDYILKPFEKPRLSAALAKIKKARKLQAQTPPVKLYQRIYIRDNNQHYYLNPEDIIMIEKISGKCEITTASKSYTANQNISELLKLLPEDTFFLSHRSYIINIQKISHVTAANQTYIAHFPLTSKYAHISKLKFDELHRRMNLL</sequence>
<evidence type="ECO:0000259" key="3">
    <source>
        <dbReference type="PROSITE" id="PS50930"/>
    </source>
</evidence>
<dbReference type="Pfam" id="PF04397">
    <property type="entry name" value="LytTR"/>
    <property type="match status" value="1"/>
</dbReference>
<evidence type="ECO:0000256" key="1">
    <source>
        <dbReference type="PROSITE-ProRule" id="PRU00169"/>
    </source>
</evidence>
<dbReference type="Gene3D" id="3.40.50.2300">
    <property type="match status" value="1"/>
</dbReference>
<dbReference type="SMART" id="SM00448">
    <property type="entry name" value="REC"/>
    <property type="match status" value="1"/>
</dbReference>
<keyword evidence="5" id="KW-1185">Reference proteome</keyword>
<dbReference type="InterPro" id="IPR007492">
    <property type="entry name" value="LytTR_DNA-bd_dom"/>
</dbReference>
<dbReference type="InterPro" id="IPR046947">
    <property type="entry name" value="LytR-like"/>
</dbReference>
<dbReference type="GO" id="GO:0000156">
    <property type="term" value="F:phosphorelay response regulator activity"/>
    <property type="evidence" value="ECO:0007669"/>
    <property type="project" value="InterPro"/>
</dbReference>
<dbReference type="Proteomes" id="UP000092024">
    <property type="component" value="Unassembled WGS sequence"/>
</dbReference>
<dbReference type="STRING" id="1844972.A7K91_01255"/>
<evidence type="ECO:0000313" key="4">
    <source>
        <dbReference type="EMBL" id="OBR62279.1"/>
    </source>
</evidence>
<feature type="domain" description="Response regulatory" evidence="2">
    <location>
        <begin position="5"/>
        <end position="119"/>
    </location>
</feature>
<feature type="modified residue" description="4-aspartylphosphate" evidence="1">
    <location>
        <position position="56"/>
    </location>
</feature>
<dbReference type="PANTHER" id="PTHR37299:SF1">
    <property type="entry name" value="STAGE 0 SPORULATION PROTEIN A HOMOLOG"/>
    <property type="match status" value="1"/>
</dbReference>
<dbReference type="OrthoDB" id="9809318at2"/>
<feature type="domain" description="HTH LytTR-type" evidence="3">
    <location>
        <begin position="137"/>
        <end position="241"/>
    </location>
</feature>
<dbReference type="PROSITE" id="PS50930">
    <property type="entry name" value="HTH_LYTTR"/>
    <property type="match status" value="1"/>
</dbReference>
<dbReference type="PROSITE" id="PS50110">
    <property type="entry name" value="RESPONSE_REGULATORY"/>
    <property type="match status" value="1"/>
</dbReference>
<proteinExistence type="predicted"/>
<dbReference type="SUPFAM" id="SSF52172">
    <property type="entry name" value="CheY-like"/>
    <property type="match status" value="1"/>
</dbReference>
<dbReference type="InterPro" id="IPR001789">
    <property type="entry name" value="Sig_transdc_resp-reg_receiver"/>
</dbReference>
<organism evidence="4 5">
    <name type="scientific">Paenibacillus oryzae</name>
    <dbReference type="NCBI Taxonomy" id="1844972"/>
    <lineage>
        <taxon>Bacteria</taxon>
        <taxon>Bacillati</taxon>
        <taxon>Bacillota</taxon>
        <taxon>Bacilli</taxon>
        <taxon>Bacillales</taxon>
        <taxon>Paenibacillaceae</taxon>
        <taxon>Paenibacillus</taxon>
    </lineage>
</organism>
<protein>
    <recommendedName>
        <fullName evidence="6">DNA-binding response regulator</fullName>
    </recommendedName>
</protein>
<dbReference type="Pfam" id="PF00072">
    <property type="entry name" value="Response_reg"/>
    <property type="match status" value="1"/>
</dbReference>
<evidence type="ECO:0008006" key="6">
    <source>
        <dbReference type="Google" id="ProtNLM"/>
    </source>
</evidence>
<name>A0A1A5Y9I3_9BACL</name>
<keyword evidence="1" id="KW-0597">Phosphoprotein</keyword>